<dbReference type="AlphaFoldDB" id="A0A835I7B6"/>
<feature type="compositionally biased region" description="Basic and acidic residues" evidence="1">
    <location>
        <begin position="13"/>
        <end position="22"/>
    </location>
</feature>
<gene>
    <name evidence="2" type="ORF">IFM89_011499</name>
</gene>
<evidence type="ECO:0000313" key="2">
    <source>
        <dbReference type="EMBL" id="KAF9613775.1"/>
    </source>
</evidence>
<name>A0A835I7B6_9MAGN</name>
<comment type="caution">
    <text evidence="2">The sequence shown here is derived from an EMBL/GenBank/DDBJ whole genome shotgun (WGS) entry which is preliminary data.</text>
</comment>
<organism evidence="2 3">
    <name type="scientific">Coptis chinensis</name>
    <dbReference type="NCBI Taxonomy" id="261450"/>
    <lineage>
        <taxon>Eukaryota</taxon>
        <taxon>Viridiplantae</taxon>
        <taxon>Streptophyta</taxon>
        <taxon>Embryophyta</taxon>
        <taxon>Tracheophyta</taxon>
        <taxon>Spermatophyta</taxon>
        <taxon>Magnoliopsida</taxon>
        <taxon>Ranunculales</taxon>
        <taxon>Ranunculaceae</taxon>
        <taxon>Coptidoideae</taxon>
        <taxon>Coptis</taxon>
    </lineage>
</organism>
<dbReference type="EMBL" id="JADFTS010000003">
    <property type="protein sequence ID" value="KAF9613775.1"/>
    <property type="molecule type" value="Genomic_DNA"/>
</dbReference>
<evidence type="ECO:0000256" key="1">
    <source>
        <dbReference type="SAM" id="MobiDB-lite"/>
    </source>
</evidence>
<feature type="region of interest" description="Disordered" evidence="1">
    <location>
        <begin position="250"/>
        <end position="270"/>
    </location>
</feature>
<evidence type="ECO:0000313" key="3">
    <source>
        <dbReference type="Proteomes" id="UP000631114"/>
    </source>
</evidence>
<feature type="compositionally biased region" description="Basic and acidic residues" evidence="1">
    <location>
        <begin position="46"/>
        <end position="56"/>
    </location>
</feature>
<feature type="compositionally biased region" description="Acidic residues" evidence="1">
    <location>
        <begin position="1"/>
        <end position="12"/>
    </location>
</feature>
<sequence length="388" mass="44291">MEYGNDDDDPEEESQKSNVKSEDSEDDVTLSSKFHLKSSAGASVKKPYDSDEDKPLSSKIQQNGYCCYLHHQRLSSSHHINQAPRLYTVRGVAKPACLPAKKVWFLPWPRPKGHLVSECRHVHKSQENDIGKAKEDSRHVYITQENGTRKLRRDLRSAKDATCNEVHITTTSNSREEQAETQANAAQQDQMEKLSTKMNRPLANKESESHSQQRNTINVAYEDVTILGTPNPDSSNSCFSRLEGSWADHAEEEEWQSQTRKRNKPTKGIKGQDPWNYLEEIVNKFSPEFLCIVEPLIRPPTRLPRLLSRMGFGSSFVHNDTPNRVGNIWVFWKEDSAVNLINLSHQQITVKTGNYLLFLCMLAVHMVFEESYGQTYLTMVLVPLYGLL</sequence>
<feature type="region of interest" description="Disordered" evidence="1">
    <location>
        <begin position="169"/>
        <end position="192"/>
    </location>
</feature>
<protein>
    <submittedName>
        <fullName evidence="2">Uncharacterized protein</fullName>
    </submittedName>
</protein>
<reference evidence="2 3" key="1">
    <citation type="submission" date="2020-10" db="EMBL/GenBank/DDBJ databases">
        <title>The Coptis chinensis genome and diversification of protoberbering-type alkaloids.</title>
        <authorList>
            <person name="Wang B."/>
            <person name="Shu S."/>
            <person name="Song C."/>
            <person name="Liu Y."/>
        </authorList>
    </citation>
    <scope>NUCLEOTIDE SEQUENCE [LARGE SCALE GENOMIC DNA]</scope>
    <source>
        <strain evidence="2">HL-2020</strain>
        <tissue evidence="2">Leaf</tissue>
    </source>
</reference>
<dbReference type="Proteomes" id="UP000631114">
    <property type="component" value="Unassembled WGS sequence"/>
</dbReference>
<feature type="region of interest" description="Disordered" evidence="1">
    <location>
        <begin position="1"/>
        <end position="57"/>
    </location>
</feature>
<proteinExistence type="predicted"/>
<accession>A0A835I7B6</accession>
<keyword evidence="3" id="KW-1185">Reference proteome</keyword>